<protein>
    <submittedName>
        <fullName evidence="1">Uncharacterized protein</fullName>
    </submittedName>
</protein>
<name>X1CRM2_9ZZZZ</name>
<reference evidence="1" key="1">
    <citation type="journal article" date="2014" name="Front. Microbiol.">
        <title>High frequency of phylogenetically diverse reductive dehalogenase-homologous genes in deep subseafloor sedimentary metagenomes.</title>
        <authorList>
            <person name="Kawai M."/>
            <person name="Futagami T."/>
            <person name="Toyoda A."/>
            <person name="Takaki Y."/>
            <person name="Nishi S."/>
            <person name="Hori S."/>
            <person name="Arai W."/>
            <person name="Tsubouchi T."/>
            <person name="Morono Y."/>
            <person name="Uchiyama I."/>
            <person name="Ito T."/>
            <person name="Fujiyama A."/>
            <person name="Inagaki F."/>
            <person name="Takami H."/>
        </authorList>
    </citation>
    <scope>NUCLEOTIDE SEQUENCE</scope>
    <source>
        <strain evidence="1">Expedition CK06-06</strain>
    </source>
</reference>
<accession>X1CRM2</accession>
<gene>
    <name evidence="1" type="ORF">S01H4_64506</name>
</gene>
<evidence type="ECO:0000313" key="1">
    <source>
        <dbReference type="EMBL" id="GAH11071.1"/>
    </source>
</evidence>
<proteinExistence type="predicted"/>
<dbReference type="EMBL" id="BART01039144">
    <property type="protein sequence ID" value="GAH11071.1"/>
    <property type="molecule type" value="Genomic_DNA"/>
</dbReference>
<feature type="non-terminal residue" evidence="1">
    <location>
        <position position="1"/>
    </location>
</feature>
<sequence>ALAGGYARDINHTVDIHINTISLASKYAESYRLLTSAN</sequence>
<dbReference type="AlphaFoldDB" id="X1CRM2"/>
<comment type="caution">
    <text evidence="1">The sequence shown here is derived from an EMBL/GenBank/DDBJ whole genome shotgun (WGS) entry which is preliminary data.</text>
</comment>
<organism evidence="1">
    <name type="scientific">marine sediment metagenome</name>
    <dbReference type="NCBI Taxonomy" id="412755"/>
    <lineage>
        <taxon>unclassified sequences</taxon>
        <taxon>metagenomes</taxon>
        <taxon>ecological metagenomes</taxon>
    </lineage>
</organism>